<protein>
    <submittedName>
        <fullName evidence="3">Nuclear pore complex protein NUP1 isoform X1</fullName>
    </submittedName>
</protein>
<organism evidence="2 3">
    <name type="scientific">Juglans regia</name>
    <name type="common">English walnut</name>
    <dbReference type="NCBI Taxonomy" id="51240"/>
    <lineage>
        <taxon>Eukaryota</taxon>
        <taxon>Viridiplantae</taxon>
        <taxon>Streptophyta</taxon>
        <taxon>Embryophyta</taxon>
        <taxon>Tracheophyta</taxon>
        <taxon>Spermatophyta</taxon>
        <taxon>Magnoliopsida</taxon>
        <taxon>eudicotyledons</taxon>
        <taxon>Gunneridae</taxon>
        <taxon>Pentapetalae</taxon>
        <taxon>rosids</taxon>
        <taxon>fabids</taxon>
        <taxon>Fagales</taxon>
        <taxon>Juglandaceae</taxon>
        <taxon>Juglans</taxon>
    </lineage>
</organism>
<dbReference type="FunCoup" id="A0A2I4HNW9">
    <property type="interactions" value="2122"/>
</dbReference>
<dbReference type="KEGG" id="jre:109019924"/>
<feature type="region of interest" description="Disordered" evidence="1">
    <location>
        <begin position="788"/>
        <end position="812"/>
    </location>
</feature>
<reference evidence="3" key="1">
    <citation type="submission" date="2025-08" db="UniProtKB">
        <authorList>
            <consortium name="RefSeq"/>
        </authorList>
    </citation>
    <scope>IDENTIFICATION</scope>
    <source>
        <tissue evidence="3">Leaves</tissue>
    </source>
</reference>
<feature type="region of interest" description="Disordered" evidence="1">
    <location>
        <begin position="439"/>
        <end position="460"/>
    </location>
</feature>
<evidence type="ECO:0000256" key="1">
    <source>
        <dbReference type="SAM" id="MobiDB-lite"/>
    </source>
</evidence>
<gene>
    <name evidence="3" type="primary">LOC109019924</name>
</gene>
<accession>A0A2I4HNW9</accession>
<feature type="region of interest" description="Disordered" evidence="1">
    <location>
        <begin position="89"/>
        <end position="151"/>
    </location>
</feature>
<feature type="region of interest" description="Disordered" evidence="1">
    <location>
        <begin position="1"/>
        <end position="60"/>
    </location>
</feature>
<dbReference type="PANTHER" id="PTHR33416:SF20">
    <property type="entry name" value="NUCLEAR PORE COMPLEX PROTEIN NUP1"/>
    <property type="match status" value="1"/>
</dbReference>
<feature type="compositionally biased region" description="Basic residues" evidence="1">
    <location>
        <begin position="23"/>
        <end position="33"/>
    </location>
</feature>
<proteinExistence type="predicted"/>
<name>A0A2I4HNW9_JUGRE</name>
<dbReference type="GO" id="GO:0005635">
    <property type="term" value="C:nuclear envelope"/>
    <property type="evidence" value="ECO:0000318"/>
    <property type="project" value="GO_Central"/>
</dbReference>
<dbReference type="Proteomes" id="UP000235220">
    <property type="component" value="Chromosome 5"/>
</dbReference>
<dbReference type="GO" id="GO:0016973">
    <property type="term" value="P:poly(A)+ mRNA export from nucleus"/>
    <property type="evidence" value="ECO:0000318"/>
    <property type="project" value="GO_Central"/>
</dbReference>
<feature type="compositionally biased region" description="Basic and acidic residues" evidence="1">
    <location>
        <begin position="624"/>
        <end position="635"/>
    </location>
</feature>
<dbReference type="RefSeq" id="XP_018857850.1">
    <property type="nucleotide sequence ID" value="XM_019002305.2"/>
</dbReference>
<dbReference type="Gramene" id="Jr05_04740_p1">
    <property type="protein sequence ID" value="cds.Jr05_04740_p1"/>
    <property type="gene ID" value="Jr05_04740"/>
</dbReference>
<dbReference type="STRING" id="51240.A0A2I4HNW9"/>
<sequence>METARQGNHYDVVSEEGLGTGGKFRKRPFRRSTHTTPYDRPATALRNPIVSVDTNNSRNGWLSRLVDPAQRLITSSAQRLFSSVFRKRLLQPPSSSPPPPPSTSEAKHEVRDKHRESRDQHHDGVVTDSSGVQHVVIDRGDKSTSSSDGGGLTELEKILKQKTFTRSEIDHLSALLHSKTVDIHIGDKEKNAEVIPRELVVPHDRKEKFPIAQALGNSIGEHLISAPVSSSRVLDEGVASPAELAKAYMGSRPLNVSPSMLGIRSRAFGEDSTIISSRPFPPKLPVMSLVPRSSGNVGYTENGFTTPRSRGRSAIYSMARTPYSRVHPASSLKGVGPIVSYDGPSTAAWEQDKLHGSGQGALKRRSSVLDNDVGSVGPIRRIRHKPSLLSSRGLSLPVPNSPLSIPGNGVGLGAAQHPSSLTQTQLLLGKSKENSAKASIVNGDNSVPSTSFPPVPSKSSEMASKILQQLEKLASPKEKSSEFKVVSLRDSTPTKLSPSMLRGRALRSLETVESPRFLENVQDDILDTSLPDALGSTSQKQNKAENGPLKLVAPLEKSVPVVKGIDYRSSNKDTLPGVKTADSVVMDSVTHPPQKKRAFQMSAHEDYLELDDDYPDGAAPTPLVEEREKGDASVAERKTHYTEAVTMEKPPSLLGFKSPASSSSNQNHDLASSVGPVVAEKGTGFAFPSATFTSMAAQPAVPVTKSTFTSDKSAPPEQLKVAPPMFGLGGKAALPKEPNATPPAASFASVSSADKVPQFVFASSFSASESAGLKFSVCPDAKLESSSSFPTVDATDSVPKVPDMDKADNKNYSNAGVTSSIAETALSSAASSPTPTASIGASTSVNTSILNNGSVASSPSSFSSPIAPFVSNNIFSQPSSNSSALTVTSTGSSSSSTTTTTTAFTAINSRSILSTSSVAAPSFSTAPIFKSGSIVPSTSASLVTAAFGIESEAAKTRPERSVGNLKSSPFIGTSAANASAGSSIFAFNATDTSTANNKPSSTVFGTGSGSVLSAQASPAGTGAASFQFSSSVPSASFGLAGNTAFSSGSSLFAASTPASELSNSGTFGVSSSASSSEANSSSAIGGTTSSLFSSSWQPTKSSIFSSAFNSKSASAGSSFAESTAPVDGTTSPITGFSFPASTASVPTTASPPTGFSFMASTASVAASSPSTVFPFTASTAAAASTSSSTGFAFASSTAFAASTPAAVTSSASVVFGSNPGSSSGPTFSFTSAMATPSSQPVFGNPSPGFLFNSVSSGTNDQMNMEDSMAEDTVQASTPTAPIFGHPPVSPPQSGFVFGSATPSAANPFQFGGQQSSATPSNPSPFQATNSLGGSFSVGAGGGDKSGRKIVRVSRNKARKK</sequence>
<dbReference type="GO" id="GO:0071763">
    <property type="term" value="P:nuclear membrane organization"/>
    <property type="evidence" value="ECO:0000318"/>
    <property type="project" value="GO_Central"/>
</dbReference>
<feature type="compositionally biased region" description="Basic residues" evidence="1">
    <location>
        <begin position="1347"/>
        <end position="1360"/>
    </location>
</feature>
<feature type="region of interest" description="Disordered" evidence="1">
    <location>
        <begin position="706"/>
        <end position="743"/>
    </location>
</feature>
<evidence type="ECO:0000313" key="2">
    <source>
        <dbReference type="Proteomes" id="UP000235220"/>
    </source>
</evidence>
<dbReference type="OrthoDB" id="653468at2759"/>
<feature type="compositionally biased region" description="Basic and acidic residues" evidence="1">
    <location>
        <begin position="105"/>
        <end position="125"/>
    </location>
</feature>
<dbReference type="PANTHER" id="PTHR33416">
    <property type="entry name" value="NUCLEAR PORE COMPLEX PROTEIN NUP1"/>
    <property type="match status" value="1"/>
</dbReference>
<evidence type="ECO:0000313" key="3">
    <source>
        <dbReference type="RefSeq" id="XP_018857850.1"/>
    </source>
</evidence>
<feature type="compositionally biased region" description="Polar residues" evidence="1">
    <location>
        <begin position="1300"/>
        <end position="1329"/>
    </location>
</feature>
<dbReference type="GeneID" id="109019924"/>
<feature type="region of interest" description="Disordered" evidence="1">
    <location>
        <begin position="1298"/>
        <end position="1360"/>
    </location>
</feature>
<keyword evidence="2" id="KW-1185">Reference proteome</keyword>
<feature type="region of interest" description="Disordered" evidence="1">
    <location>
        <begin position="611"/>
        <end position="635"/>
    </location>
</feature>